<evidence type="ECO:0000256" key="2">
    <source>
        <dbReference type="ARBA" id="ARBA00022801"/>
    </source>
</evidence>
<organism evidence="5 6">
    <name type="scientific">Gymnopilus junonius</name>
    <name type="common">Spectacular rustgill mushroom</name>
    <name type="synonym">Gymnopilus spectabilis subsp. junonius</name>
    <dbReference type="NCBI Taxonomy" id="109634"/>
    <lineage>
        <taxon>Eukaryota</taxon>
        <taxon>Fungi</taxon>
        <taxon>Dikarya</taxon>
        <taxon>Basidiomycota</taxon>
        <taxon>Agaricomycotina</taxon>
        <taxon>Agaricomycetes</taxon>
        <taxon>Agaricomycetidae</taxon>
        <taxon>Agaricales</taxon>
        <taxon>Agaricineae</taxon>
        <taxon>Hymenogastraceae</taxon>
        <taxon>Gymnopilus</taxon>
    </lineage>
</organism>
<evidence type="ECO:0000256" key="3">
    <source>
        <dbReference type="ARBA" id="ARBA00023295"/>
    </source>
</evidence>
<reference evidence="5" key="1">
    <citation type="submission" date="2020-11" db="EMBL/GenBank/DDBJ databases">
        <authorList>
            <consortium name="DOE Joint Genome Institute"/>
            <person name="Ahrendt S."/>
            <person name="Riley R."/>
            <person name="Andreopoulos W."/>
            <person name="LaButti K."/>
            <person name="Pangilinan J."/>
            <person name="Ruiz-duenas F.J."/>
            <person name="Barrasa J.M."/>
            <person name="Sanchez-Garcia M."/>
            <person name="Camarero S."/>
            <person name="Miyauchi S."/>
            <person name="Serrano A."/>
            <person name="Linde D."/>
            <person name="Babiker R."/>
            <person name="Drula E."/>
            <person name="Ayuso-Fernandez I."/>
            <person name="Pacheco R."/>
            <person name="Padilla G."/>
            <person name="Ferreira P."/>
            <person name="Barriuso J."/>
            <person name="Kellner H."/>
            <person name="Castanera R."/>
            <person name="Alfaro M."/>
            <person name="Ramirez L."/>
            <person name="Pisabarro A.G."/>
            <person name="Kuo A."/>
            <person name="Tritt A."/>
            <person name="Lipzen A."/>
            <person name="He G."/>
            <person name="Yan M."/>
            <person name="Ng V."/>
            <person name="Cullen D."/>
            <person name="Martin F."/>
            <person name="Rosso M.-N."/>
            <person name="Henrissat B."/>
            <person name="Hibbett D."/>
            <person name="Martinez A.T."/>
            <person name="Grigoriev I.V."/>
        </authorList>
    </citation>
    <scope>NUCLEOTIDE SEQUENCE</scope>
    <source>
        <strain evidence="5">AH 44721</strain>
    </source>
</reference>
<dbReference type="AlphaFoldDB" id="A0A9P5TF74"/>
<evidence type="ECO:0000256" key="1">
    <source>
        <dbReference type="ARBA" id="ARBA00005336"/>
    </source>
</evidence>
<dbReference type="InterPro" id="IPR036881">
    <property type="entry name" value="Glyco_hydro_3_C_sf"/>
</dbReference>
<feature type="domain" description="Glycoside hydrolase family 3 N-terminal" evidence="4">
    <location>
        <begin position="2"/>
        <end position="208"/>
    </location>
</feature>
<dbReference type="GO" id="GO:0009254">
    <property type="term" value="P:peptidoglycan turnover"/>
    <property type="evidence" value="ECO:0007669"/>
    <property type="project" value="TreeGrafter"/>
</dbReference>
<dbReference type="EMBL" id="JADNYJ010000411">
    <property type="protein sequence ID" value="KAF8869715.1"/>
    <property type="molecule type" value="Genomic_DNA"/>
</dbReference>
<dbReference type="PANTHER" id="PTHR30480">
    <property type="entry name" value="BETA-HEXOSAMINIDASE-RELATED"/>
    <property type="match status" value="1"/>
</dbReference>
<protein>
    <submittedName>
        <fullName evidence="5">Glycoside hydrolase superfamily</fullName>
    </submittedName>
</protein>
<evidence type="ECO:0000259" key="4">
    <source>
        <dbReference type="Pfam" id="PF00933"/>
    </source>
</evidence>
<dbReference type="InterPro" id="IPR001764">
    <property type="entry name" value="Glyco_hydro_3_N"/>
</dbReference>
<name>A0A9P5TF74_GYMJU</name>
<dbReference type="InterPro" id="IPR036962">
    <property type="entry name" value="Glyco_hydro_3_N_sf"/>
</dbReference>
<gene>
    <name evidence="5" type="ORF">CPB84DRAFT_1803593</name>
</gene>
<dbReference type="InterPro" id="IPR050226">
    <property type="entry name" value="NagZ_Beta-hexosaminidase"/>
</dbReference>
<sequence>MVGINWVYAPVGDVNTDSRNPVIGVRSYGDDPHEVAKYATATFRGHLSSRVASTGKHFPGHGDTHIDSHLALPRILKSHSELVSTELVPFKELISAGIPSTMTGHMAEGGDTPCSLSRKITTELLKEEMQFQGVVVTDCLEMDAIAEPKQGGCGVREGAVRALEAGADVVMICHRFERQREAVEAVWEAVWEGRIGWDELRQSGRRVAGMKDVFCTVKEVKEEESVGEEEWERKWEEVRDKNRVLSEEAYLKSTTVVWNGNSGKNGDERNGGLALFTPALESVNKAVDSGEEDGVLRGPNGVRNTAGAHYLALARAVEERQVKVKHHVYAAGDSESEVAGTLGSAGAILFVLRNADQKRWQLEYLGRLRALVLQERITAPVVLVSSCGPYDLSGLEGEKYRDWTGYVATYEFTREALEGAVKVVLGTAKGAGKMPVSVI</sequence>
<keyword evidence="6" id="KW-1185">Reference proteome</keyword>
<dbReference type="Gene3D" id="3.40.50.1700">
    <property type="entry name" value="Glycoside hydrolase family 3 C-terminal domain"/>
    <property type="match status" value="1"/>
</dbReference>
<dbReference type="InterPro" id="IPR017853">
    <property type="entry name" value="GH"/>
</dbReference>
<dbReference type="OrthoDB" id="4215304at2759"/>
<keyword evidence="3" id="KW-0326">Glycosidase</keyword>
<dbReference type="GO" id="GO:0004553">
    <property type="term" value="F:hydrolase activity, hydrolyzing O-glycosyl compounds"/>
    <property type="evidence" value="ECO:0007669"/>
    <property type="project" value="InterPro"/>
</dbReference>
<dbReference type="Gene3D" id="3.20.20.300">
    <property type="entry name" value="Glycoside hydrolase, family 3, N-terminal domain"/>
    <property type="match status" value="1"/>
</dbReference>
<dbReference type="PANTHER" id="PTHR30480:SF8">
    <property type="entry name" value="PUTATIVE (AFU_ORTHOLOGUE AFUA_8G04060)-RELATED"/>
    <property type="match status" value="1"/>
</dbReference>
<dbReference type="Pfam" id="PF00933">
    <property type="entry name" value="Glyco_hydro_3"/>
    <property type="match status" value="1"/>
</dbReference>
<evidence type="ECO:0000313" key="5">
    <source>
        <dbReference type="EMBL" id="KAF8869715.1"/>
    </source>
</evidence>
<dbReference type="GO" id="GO:0005975">
    <property type="term" value="P:carbohydrate metabolic process"/>
    <property type="evidence" value="ECO:0007669"/>
    <property type="project" value="InterPro"/>
</dbReference>
<evidence type="ECO:0000313" key="6">
    <source>
        <dbReference type="Proteomes" id="UP000724874"/>
    </source>
</evidence>
<dbReference type="SUPFAM" id="SSF51445">
    <property type="entry name" value="(Trans)glycosidases"/>
    <property type="match status" value="1"/>
</dbReference>
<proteinExistence type="inferred from homology"/>
<comment type="similarity">
    <text evidence="1">Belongs to the glycosyl hydrolase 3 family.</text>
</comment>
<comment type="caution">
    <text evidence="5">The sequence shown here is derived from an EMBL/GenBank/DDBJ whole genome shotgun (WGS) entry which is preliminary data.</text>
</comment>
<accession>A0A9P5TF74</accession>
<keyword evidence="2 5" id="KW-0378">Hydrolase</keyword>
<dbReference type="Proteomes" id="UP000724874">
    <property type="component" value="Unassembled WGS sequence"/>
</dbReference>